<name>W5JQU7_ANODA</name>
<dbReference type="EnsemblMetazoa" id="ADAC001428-RA">
    <property type="protein sequence ID" value="ADAC001428-PA"/>
    <property type="gene ID" value="ADAC001428"/>
</dbReference>
<reference evidence="4 6" key="1">
    <citation type="journal article" date="2010" name="BMC Genomics">
        <title>Combination of measures distinguishes pre-miRNAs from other stem-loops in the genome of the newly sequenced Anopheles darlingi.</title>
        <authorList>
            <person name="Mendes N.D."/>
            <person name="Freitas A.T."/>
            <person name="Vasconcelos A.T."/>
            <person name="Sagot M.F."/>
        </authorList>
    </citation>
    <scope>NUCLEOTIDE SEQUENCE</scope>
</reference>
<comment type="subcellular location">
    <subcellularLocation>
        <location evidence="1">Nucleus</location>
    </subcellularLocation>
</comment>
<feature type="domain" description="Ubiquitin-like" evidence="3">
    <location>
        <begin position="364"/>
        <end position="437"/>
    </location>
</feature>
<dbReference type="AlphaFoldDB" id="W5JQU7"/>
<dbReference type="InterPro" id="IPR029071">
    <property type="entry name" value="Ubiquitin-like_domsf"/>
</dbReference>
<dbReference type="Pfam" id="PF11976">
    <property type="entry name" value="Rad60-SLD"/>
    <property type="match status" value="1"/>
</dbReference>
<dbReference type="VEuPathDB" id="VectorBase:ADAC001428"/>
<dbReference type="HOGENOM" id="CLU_627339_0_0_1"/>
<dbReference type="EMBL" id="ADMH02000378">
    <property type="protein sequence ID" value="ETN66777.1"/>
    <property type="molecule type" value="Genomic_DNA"/>
</dbReference>
<protein>
    <recommendedName>
        <fullName evidence="3">Ubiquitin-like domain-containing protein</fullName>
    </recommendedName>
</protein>
<evidence type="ECO:0000256" key="2">
    <source>
        <dbReference type="ARBA" id="ARBA00023242"/>
    </source>
</evidence>
<dbReference type="PANTHER" id="PTHR47187:SF1">
    <property type="entry name" value="NFATC2-INTERACTING PROTEIN"/>
    <property type="match status" value="1"/>
</dbReference>
<evidence type="ECO:0000256" key="1">
    <source>
        <dbReference type="ARBA" id="ARBA00004123"/>
    </source>
</evidence>
<dbReference type="InterPro" id="IPR022617">
    <property type="entry name" value="Rad60/SUMO-like_dom"/>
</dbReference>
<dbReference type="VEuPathDB" id="VectorBase:ADAR2_008302"/>
<dbReference type="Proteomes" id="UP000000673">
    <property type="component" value="Unassembled WGS sequence"/>
</dbReference>
<dbReference type="GO" id="GO:0005634">
    <property type="term" value="C:nucleus"/>
    <property type="evidence" value="ECO:0007669"/>
    <property type="project" value="UniProtKB-SubCell"/>
</dbReference>
<organism evidence="4">
    <name type="scientific">Anopheles darlingi</name>
    <name type="common">Mosquito</name>
    <dbReference type="NCBI Taxonomy" id="43151"/>
    <lineage>
        <taxon>Eukaryota</taxon>
        <taxon>Metazoa</taxon>
        <taxon>Ecdysozoa</taxon>
        <taxon>Arthropoda</taxon>
        <taxon>Hexapoda</taxon>
        <taxon>Insecta</taxon>
        <taxon>Pterygota</taxon>
        <taxon>Neoptera</taxon>
        <taxon>Endopterygota</taxon>
        <taxon>Diptera</taxon>
        <taxon>Nematocera</taxon>
        <taxon>Culicoidea</taxon>
        <taxon>Culicidae</taxon>
        <taxon>Anophelinae</taxon>
        <taxon>Anopheles</taxon>
    </lineage>
</organism>
<dbReference type="SUPFAM" id="SSF54236">
    <property type="entry name" value="Ubiquitin-like"/>
    <property type="match status" value="2"/>
</dbReference>
<dbReference type="eggNOG" id="KOG1769">
    <property type="taxonomic scope" value="Eukaryota"/>
</dbReference>
<evidence type="ECO:0000313" key="5">
    <source>
        <dbReference type="EnsemblMetazoa" id="ADAC001428-PA"/>
    </source>
</evidence>
<accession>W5JQU7</accession>
<dbReference type="STRING" id="43151.W5JQU7"/>
<evidence type="ECO:0000313" key="4">
    <source>
        <dbReference type="EMBL" id="ETN66777.1"/>
    </source>
</evidence>
<evidence type="ECO:0000313" key="6">
    <source>
        <dbReference type="Proteomes" id="UP000000673"/>
    </source>
</evidence>
<dbReference type="GO" id="GO:0045944">
    <property type="term" value="P:positive regulation of transcription by RNA polymerase II"/>
    <property type="evidence" value="ECO:0007669"/>
    <property type="project" value="TreeGrafter"/>
</dbReference>
<sequence>MSDIFGNLDNFLENYDDNCLDASIDGEALNGSISVPSPVPISKSRRKSKLPKAGAAEVQTSKEADVVVPCSSAIQQPTVVEVLPAVAEPTIAATVDLSGCPSSDLDEKMQELYRMYNFIFLHKNPVVEEKLRMEAGSVSVIKRSFNSLKTAYETRKPIKGKEIDRLLSRLNLLKAKLNQLHSDIQILLMDVNPNTTIATRSNRRRRNQPLLNPVCPADVITITLDPDDPPGRMPLPSVPSATIDLDSDNEEPPLTAAQMSASFEAENYQMRIKVKWGTTIETFDHRRHQKFADIMAKLAAREKADTNRILLNIGDRIIYADDTPDTINYKTFQFISGRILKEKAPTGAKNGPAAAATASKAGLITLKLQLEKRKEPLQIRIEKTQTMAVVIVKCAEELKCKPTKIRLYFDGDMVNSNSKPDDLELEGDEVLDVRLVD</sequence>
<keyword evidence="2" id="KW-0539">Nucleus</keyword>
<evidence type="ECO:0000259" key="3">
    <source>
        <dbReference type="PROSITE" id="PS50053"/>
    </source>
</evidence>
<reference evidence="5" key="4">
    <citation type="submission" date="2015-06" db="UniProtKB">
        <authorList>
            <consortium name="EnsemblMetazoa"/>
        </authorList>
    </citation>
    <scope>IDENTIFICATION</scope>
</reference>
<dbReference type="InterPro" id="IPR000626">
    <property type="entry name" value="Ubiquitin-like_dom"/>
</dbReference>
<reference evidence="4" key="2">
    <citation type="submission" date="2010-05" db="EMBL/GenBank/DDBJ databases">
        <authorList>
            <person name="Almeida L.G."/>
            <person name="Nicolas M.F."/>
            <person name="Souza R.C."/>
            <person name="Vasconcelos A.T.R."/>
        </authorList>
    </citation>
    <scope>NUCLEOTIDE SEQUENCE</scope>
</reference>
<keyword evidence="6" id="KW-1185">Reference proteome</keyword>
<dbReference type="PROSITE" id="PS50053">
    <property type="entry name" value="UBIQUITIN_2"/>
    <property type="match status" value="1"/>
</dbReference>
<gene>
    <name evidence="4" type="ORF">AND_001428</name>
</gene>
<dbReference type="InterPro" id="IPR052324">
    <property type="entry name" value="NFATC2-Int_DNA_Repair"/>
</dbReference>
<dbReference type="PANTHER" id="PTHR47187">
    <property type="entry name" value="NFATC2-INTERACTING PROTEIN"/>
    <property type="match status" value="1"/>
</dbReference>
<reference evidence="4" key="3">
    <citation type="journal article" date="2013" name="Nucleic Acids Res.">
        <title>The genome of Anopheles darlingi, the main neotropical malaria vector.</title>
        <authorList>
            <person name="Marinotti O."/>
            <person name="Cerqueira G.C."/>
            <person name="de Almeida L.G."/>
            <person name="Ferro M.I."/>
            <person name="Loreto E.L."/>
            <person name="Zaha A."/>
            <person name="Teixeira S.M."/>
            <person name="Wespiser A.R."/>
            <person name="Almeida E Silva A."/>
            <person name="Schlindwein A.D."/>
            <person name="Pacheco A.C."/>
            <person name="Silva A.L."/>
            <person name="Graveley B.R."/>
            <person name="Walenz B.P."/>
            <person name="Lima Bde A."/>
            <person name="Ribeiro C.A."/>
            <person name="Nunes-Silva C.G."/>
            <person name="de Carvalho C.R."/>
            <person name="Soares C.M."/>
            <person name="de Menezes C.B."/>
            <person name="Matiolli C."/>
            <person name="Caffrey D."/>
            <person name="Araujo D.A."/>
            <person name="de Oliveira D.M."/>
            <person name="Golenbock D."/>
            <person name="Grisard E.C."/>
            <person name="Fantinatti-Garboggini F."/>
            <person name="de Carvalho F.M."/>
            <person name="Barcellos F.G."/>
            <person name="Prosdocimi F."/>
            <person name="May G."/>
            <person name="Azevedo Junior G.M."/>
            <person name="Guimaraes G.M."/>
            <person name="Goldman G.H."/>
            <person name="Padilha I.Q."/>
            <person name="Batista Jda S."/>
            <person name="Ferro J.A."/>
            <person name="Ribeiro J.M."/>
            <person name="Fietto J.L."/>
            <person name="Dabbas K.M."/>
            <person name="Cerdeira L."/>
            <person name="Agnez-Lima L.F."/>
            <person name="Brocchi M."/>
            <person name="de Carvalho M.O."/>
            <person name="Teixeira Mde M."/>
            <person name="Diniz Maia Mde M."/>
            <person name="Goldman M.H."/>
            <person name="Cruz Schneider M.P."/>
            <person name="Felipe M.S."/>
            <person name="Hungria M."/>
            <person name="Nicolas M.F."/>
            <person name="Pereira M."/>
            <person name="Montes M.A."/>
            <person name="Cantao M.E."/>
            <person name="Vincentz M."/>
            <person name="Rafael M.S."/>
            <person name="Silverman N."/>
            <person name="Stoco P.H."/>
            <person name="Souza R.C."/>
            <person name="Vicentini R."/>
            <person name="Gazzinelli R.T."/>
            <person name="Neves Rde O."/>
            <person name="Silva R."/>
            <person name="Astolfi-Filho S."/>
            <person name="Maciel T.E."/>
            <person name="Urmenyi T.P."/>
            <person name="Tadei W.P."/>
            <person name="Camargo E.P."/>
            <person name="de Vasconcelos A.T."/>
        </authorList>
    </citation>
    <scope>NUCLEOTIDE SEQUENCE</scope>
</reference>
<dbReference type="Gene3D" id="3.10.20.90">
    <property type="entry name" value="Phosphatidylinositol 3-kinase Catalytic Subunit, Chain A, domain 1"/>
    <property type="match status" value="2"/>
</dbReference>
<dbReference type="CDD" id="cd01763">
    <property type="entry name" value="Ubl_SUMO_like"/>
    <property type="match status" value="1"/>
</dbReference>
<proteinExistence type="predicted"/>